<organism evidence="4 5">
    <name type="scientific">Syncephalastrum racemosum</name>
    <name type="common">Filamentous fungus</name>
    <dbReference type="NCBI Taxonomy" id="13706"/>
    <lineage>
        <taxon>Eukaryota</taxon>
        <taxon>Fungi</taxon>
        <taxon>Fungi incertae sedis</taxon>
        <taxon>Mucoromycota</taxon>
        <taxon>Mucoromycotina</taxon>
        <taxon>Mucoromycetes</taxon>
        <taxon>Mucorales</taxon>
        <taxon>Syncephalastraceae</taxon>
        <taxon>Syncephalastrum</taxon>
    </lineage>
</organism>
<feature type="region of interest" description="Disordered" evidence="1">
    <location>
        <begin position="399"/>
        <end position="481"/>
    </location>
</feature>
<dbReference type="FunCoup" id="A0A1X2HP79">
    <property type="interactions" value="364"/>
</dbReference>
<feature type="domain" description="B30.2/SPRY" evidence="2">
    <location>
        <begin position="63"/>
        <end position="251"/>
    </location>
</feature>
<dbReference type="SUPFAM" id="SSF49899">
    <property type="entry name" value="Concanavalin A-like lectins/glucanases"/>
    <property type="match status" value="1"/>
</dbReference>
<dbReference type="EMBL" id="MCGN01000002">
    <property type="protein sequence ID" value="ORZ01158.1"/>
    <property type="molecule type" value="Genomic_DNA"/>
</dbReference>
<dbReference type="PROSITE" id="PS50896">
    <property type="entry name" value="LISH"/>
    <property type="match status" value="1"/>
</dbReference>
<dbReference type="SMART" id="SM00449">
    <property type="entry name" value="SPRY"/>
    <property type="match status" value="1"/>
</dbReference>
<feature type="compositionally biased region" description="Basic and acidic residues" evidence="1">
    <location>
        <begin position="399"/>
        <end position="408"/>
    </location>
</feature>
<proteinExistence type="predicted"/>
<feature type="compositionally biased region" description="Acidic residues" evidence="1">
    <location>
        <begin position="471"/>
        <end position="481"/>
    </location>
</feature>
<dbReference type="InterPro" id="IPR013320">
    <property type="entry name" value="ConA-like_dom_sf"/>
</dbReference>
<dbReference type="OMA" id="YGQQLRM"/>
<dbReference type="InterPro" id="IPR043136">
    <property type="entry name" value="B30.2/SPRY_sf"/>
</dbReference>
<dbReference type="InterPro" id="IPR050618">
    <property type="entry name" value="Ubq-SigPath_Reg"/>
</dbReference>
<dbReference type="InParanoid" id="A0A1X2HP79"/>
<dbReference type="CDD" id="cd12909">
    <property type="entry name" value="SPRY_RanBP9_10"/>
    <property type="match status" value="1"/>
</dbReference>
<dbReference type="PROSITE" id="PS50897">
    <property type="entry name" value="CTLH"/>
    <property type="match status" value="1"/>
</dbReference>
<dbReference type="Pfam" id="PF00622">
    <property type="entry name" value="SPRY"/>
    <property type="match status" value="1"/>
</dbReference>
<reference evidence="4 5" key="1">
    <citation type="submission" date="2016-07" db="EMBL/GenBank/DDBJ databases">
        <title>Pervasive Adenine N6-methylation of Active Genes in Fungi.</title>
        <authorList>
            <consortium name="DOE Joint Genome Institute"/>
            <person name="Mondo S.J."/>
            <person name="Dannebaum R.O."/>
            <person name="Kuo R.C."/>
            <person name="Labutti K."/>
            <person name="Haridas S."/>
            <person name="Kuo A."/>
            <person name="Salamov A."/>
            <person name="Ahrendt S.R."/>
            <person name="Lipzen A."/>
            <person name="Sullivan W."/>
            <person name="Andreopoulos W.B."/>
            <person name="Clum A."/>
            <person name="Lindquist E."/>
            <person name="Daum C."/>
            <person name="Ramamoorthy G.K."/>
            <person name="Gryganskyi A."/>
            <person name="Culley D."/>
            <person name="Magnuson J.K."/>
            <person name="James T.Y."/>
            <person name="O'Malley M.A."/>
            <person name="Stajich J.E."/>
            <person name="Spatafora J.W."/>
            <person name="Visel A."/>
            <person name="Grigoriev I.V."/>
        </authorList>
    </citation>
    <scope>NUCLEOTIDE SEQUENCE [LARGE SCALE GENOMIC DNA]</scope>
    <source>
        <strain evidence="4 5">NRRL 2496</strain>
    </source>
</reference>
<dbReference type="STRING" id="13706.A0A1X2HP79"/>
<feature type="region of interest" description="Disordered" evidence="1">
    <location>
        <begin position="1"/>
        <end position="23"/>
    </location>
</feature>
<dbReference type="Pfam" id="PF10607">
    <property type="entry name" value="CTLH"/>
    <property type="match status" value="1"/>
</dbReference>
<sequence>MHMAFHSPISRSSSIPTPVSSPLSRRPFNDLAIPGSPPACPSYLHHTRYADLVSDQYNKRNAASDKAKAAASFTDSLDLRLPSAWNPSDKSRHIEIGRNGLDLTYKGPGKTESHAASVRSNFPMRRQCGIYYFEMQVLSKGEDGFIGIGFCSPENELDRLPGWDQNSWGYHGDDGHSFEGSGTGKTFGPCFTTGDTVGCGINMADNSAFYTKNGTMLGTAFRNISNIPLYPCIGLRTPGEQVTVNFGQAPFVFDIDQYVKDQKTTLWRQIGHRPLGSKKINGENDRMALDQLVLSYLVYQGYTNTAKAVIQNTRYVNGRELALSHENNGDATDPQAEEKDMYERQNIRVAIANGDFDRAIELTLKYFPQATSEGIGRDVLFQLKCHKFVEMMRDYSDHEQHLHSKDNNDDPMSGDSSSDDNDDKLESRPPGGSYTSTSSVTSSPMASEGRLPDTGVKRDTESSDSCHYMDVDDDDENDADSNETTAKMQRIMAYGQRLQNEYRHDDRPMVRDKLLEIFSLLAYPDPYTSPTAHILDVSERHTLASDLNSALLALQNRPSMPPLERVYRQAVVASEELAGVGNGESLLLSVNELCNVENA</sequence>
<dbReference type="InterPro" id="IPR006595">
    <property type="entry name" value="CTLH_C"/>
</dbReference>
<name>A0A1X2HP79_SYNRA</name>
<dbReference type="PROSITE" id="PS50188">
    <property type="entry name" value="B302_SPRY"/>
    <property type="match status" value="1"/>
</dbReference>
<dbReference type="AlphaFoldDB" id="A0A1X2HP79"/>
<dbReference type="GO" id="GO:0030246">
    <property type="term" value="F:carbohydrate binding"/>
    <property type="evidence" value="ECO:0007669"/>
    <property type="project" value="UniProtKB-KW"/>
</dbReference>
<feature type="compositionally biased region" description="Low complexity" evidence="1">
    <location>
        <begin position="7"/>
        <end position="23"/>
    </location>
</feature>
<evidence type="ECO:0000256" key="1">
    <source>
        <dbReference type="SAM" id="MobiDB-lite"/>
    </source>
</evidence>
<dbReference type="InterPro" id="IPR006594">
    <property type="entry name" value="LisH"/>
</dbReference>
<dbReference type="InterPro" id="IPR001870">
    <property type="entry name" value="B30.2/SPRY"/>
</dbReference>
<comment type="caution">
    <text evidence="4">The sequence shown here is derived from an EMBL/GenBank/DDBJ whole genome shotgun (WGS) entry which is preliminary data.</text>
</comment>
<dbReference type="PANTHER" id="PTHR12864">
    <property type="entry name" value="RAN BINDING PROTEIN 9-RELATED"/>
    <property type="match status" value="1"/>
</dbReference>
<gene>
    <name evidence="4" type="ORF">BCR43DRAFT_453503</name>
</gene>
<evidence type="ECO:0000313" key="4">
    <source>
        <dbReference type="EMBL" id="ORZ01158.1"/>
    </source>
</evidence>
<dbReference type="SMART" id="SM00757">
    <property type="entry name" value="CRA"/>
    <property type="match status" value="1"/>
</dbReference>
<dbReference type="Gene3D" id="2.60.120.920">
    <property type="match status" value="1"/>
</dbReference>
<dbReference type="InterPro" id="IPR024964">
    <property type="entry name" value="CTLH/CRA"/>
</dbReference>
<evidence type="ECO:0000259" key="2">
    <source>
        <dbReference type="PROSITE" id="PS50188"/>
    </source>
</evidence>
<feature type="compositionally biased region" description="Low complexity" evidence="1">
    <location>
        <begin position="428"/>
        <end position="447"/>
    </location>
</feature>
<evidence type="ECO:0000313" key="5">
    <source>
        <dbReference type="Proteomes" id="UP000242180"/>
    </source>
</evidence>
<evidence type="ECO:0000259" key="3">
    <source>
        <dbReference type="PROSITE" id="PS50897"/>
    </source>
</evidence>
<dbReference type="InterPro" id="IPR003877">
    <property type="entry name" value="SPRY_dom"/>
</dbReference>
<feature type="domain" description="CTLH" evidence="3">
    <location>
        <begin position="340"/>
        <end position="399"/>
    </location>
</feature>
<keyword evidence="4" id="KW-0430">Lectin</keyword>
<keyword evidence="5" id="KW-1185">Reference proteome</keyword>
<dbReference type="Proteomes" id="UP000242180">
    <property type="component" value="Unassembled WGS sequence"/>
</dbReference>
<dbReference type="InterPro" id="IPR035782">
    <property type="entry name" value="SPRY_RanBP9/10"/>
</dbReference>
<dbReference type="InterPro" id="IPR013144">
    <property type="entry name" value="CRA_dom"/>
</dbReference>
<accession>A0A1X2HP79</accession>
<protein>
    <submittedName>
        <fullName evidence="4">Concanavalin A-like lectin/glucanase domain-containing protein</fullName>
    </submittedName>
</protein>
<dbReference type="OrthoDB" id="25503at2759"/>